<dbReference type="InterPro" id="IPR002543">
    <property type="entry name" value="FtsK_dom"/>
</dbReference>
<feature type="binding site" evidence="3">
    <location>
        <begin position="336"/>
        <end position="343"/>
    </location>
    <ligand>
        <name>ATP</name>
        <dbReference type="ChEBI" id="CHEBI:30616"/>
    </ligand>
</feature>
<evidence type="ECO:0000313" key="7">
    <source>
        <dbReference type="EMBL" id="AVG24361.1"/>
    </source>
</evidence>
<name>A0A2L2BRT0_9MICO</name>
<dbReference type="InterPro" id="IPR050206">
    <property type="entry name" value="FtsK/SpoIIIE/SftA"/>
</dbReference>
<accession>A0A2L2BRT0</accession>
<dbReference type="PROSITE" id="PS50901">
    <property type="entry name" value="FTSK"/>
    <property type="match status" value="1"/>
</dbReference>
<dbReference type="PANTHER" id="PTHR22683:SF1">
    <property type="entry name" value="TYPE VII SECRETION SYSTEM PROTEIN ESSC"/>
    <property type="match status" value="1"/>
</dbReference>
<dbReference type="OrthoDB" id="9807790at2"/>
<dbReference type="KEGG" id="psai:C3B54_111418"/>
<dbReference type="Gene3D" id="3.40.50.300">
    <property type="entry name" value="P-loop containing nucleotide triphosphate hydrolases"/>
    <property type="match status" value="1"/>
</dbReference>
<gene>
    <name evidence="7" type="ORF">C3B54_111418</name>
</gene>
<dbReference type="SUPFAM" id="SSF52540">
    <property type="entry name" value="P-loop containing nucleoside triphosphate hydrolases"/>
    <property type="match status" value="1"/>
</dbReference>
<keyword evidence="5" id="KW-0812">Transmembrane</keyword>
<dbReference type="Proteomes" id="UP000243077">
    <property type="component" value="Chromosome"/>
</dbReference>
<evidence type="ECO:0000313" key="8">
    <source>
        <dbReference type="Proteomes" id="UP000243077"/>
    </source>
</evidence>
<evidence type="ECO:0000256" key="1">
    <source>
        <dbReference type="ARBA" id="ARBA00022741"/>
    </source>
</evidence>
<feature type="transmembrane region" description="Helical" evidence="5">
    <location>
        <begin position="12"/>
        <end position="31"/>
    </location>
</feature>
<keyword evidence="8" id="KW-1185">Reference proteome</keyword>
<dbReference type="EMBL" id="CP026923">
    <property type="protein sequence ID" value="AVG24361.1"/>
    <property type="molecule type" value="Genomic_DNA"/>
</dbReference>
<proteinExistence type="predicted"/>
<evidence type="ECO:0000256" key="4">
    <source>
        <dbReference type="SAM" id="MobiDB-lite"/>
    </source>
</evidence>
<dbReference type="InterPro" id="IPR027417">
    <property type="entry name" value="P-loop_NTPase"/>
</dbReference>
<evidence type="ECO:0000256" key="5">
    <source>
        <dbReference type="SAM" id="Phobius"/>
    </source>
</evidence>
<sequence length="904" mass="95863">MISLVMLVIFRSPFALMIGILGPVMALGSWWEAKRSHRLAMAEDVAAEEAGQAYTQATREHEERRIRQDALERHPSVVEWMANPLWRPHSGGSLGSGSFGGAHTQHSTSLPLRVGLDRVGPKHVGPQHGGLDHSGHSGHGGHSGQVISGLPHLVDLAGGVAVVGEGPHATAVYRAVVIQALALWCSRDPERDVHLVWPVDNEGSLPGEPPCVVELSEMATSTAVSPASRAGGVRCERVASQSEVHPQVHTVVLVSGPDQAQVYQDGRRMDQALRPDLLGAPGALWALRRMAQWRRVSPEVHAEAGSSDDRSSLWFSLDGHHSHNLATEGPHALVWGQTGRGKTILLQRLLLDVASRYTPEQFSCVLIDFKGGSGALGLQGLGHLAGVLTDLEPDALRRVHTGVVAEIARRETLLASHSVADISDLPPEVVCPRSIIAIDEIALLVQRDDSFVDLLSDIAARGRSLGLHLVISGQRMTSQVPKGVIVNAGLRFCLGVTDPMEASEYLPGVPEATIRRLHATPPGTTLGLSLGGSPYTSQVVPLGPPEGTQPPAARLWSESLPDVVAPVDGELGLIEQAEKQCLSPWKPGDVASGLVVIVGDVGSGVGEAMARFVECTSASGPASSLPNEPAALLDALSLLTGVFDDGHGTVSSGGQKATGPLAWTGVTRLGTAPQVFAPRLDRVWNDCSEQVQAQLATGLIRAGEALADLSHPGRLVVSSRPGCAIMRSLVRAGAELITLRVSQAELLDQWGINRRYFSPHAPPGRGLWREHPIHWARPRSGREGVGTRLDAEHSFPRPALDQVLAHQRGGLLVVAEHTEPGSEISTLVEQAGWSQAPAHRVFAGGGLESGGLDAALGGPGVIMWGLSPAQMRQVVGHERAPLVSPPDSQAWWVRAQGVRLIDCA</sequence>
<keyword evidence="5" id="KW-0472">Membrane</keyword>
<dbReference type="GO" id="GO:0003677">
    <property type="term" value="F:DNA binding"/>
    <property type="evidence" value="ECO:0007669"/>
    <property type="project" value="InterPro"/>
</dbReference>
<feature type="region of interest" description="Disordered" evidence="4">
    <location>
        <begin position="120"/>
        <end position="145"/>
    </location>
</feature>
<dbReference type="GO" id="GO:0005524">
    <property type="term" value="F:ATP binding"/>
    <property type="evidence" value="ECO:0007669"/>
    <property type="project" value="UniProtKB-UniRule"/>
</dbReference>
<keyword evidence="1 3" id="KW-0547">Nucleotide-binding</keyword>
<keyword evidence="5" id="KW-1133">Transmembrane helix</keyword>
<evidence type="ECO:0000259" key="6">
    <source>
        <dbReference type="PROSITE" id="PS50901"/>
    </source>
</evidence>
<dbReference type="AlphaFoldDB" id="A0A2L2BRT0"/>
<evidence type="ECO:0000256" key="2">
    <source>
        <dbReference type="ARBA" id="ARBA00022840"/>
    </source>
</evidence>
<organism evidence="7 8">
    <name type="scientific">Pontimonas salivibrio</name>
    <dbReference type="NCBI Taxonomy" id="1159327"/>
    <lineage>
        <taxon>Bacteria</taxon>
        <taxon>Bacillati</taxon>
        <taxon>Actinomycetota</taxon>
        <taxon>Actinomycetes</taxon>
        <taxon>Micrococcales</taxon>
        <taxon>Microbacteriaceae</taxon>
        <taxon>Pontimonas</taxon>
    </lineage>
</organism>
<protein>
    <submittedName>
        <fullName evidence="7">FtsK-like ATPase domain-containing protein</fullName>
    </submittedName>
</protein>
<evidence type="ECO:0000256" key="3">
    <source>
        <dbReference type="PROSITE-ProRule" id="PRU00289"/>
    </source>
</evidence>
<dbReference type="PANTHER" id="PTHR22683">
    <property type="entry name" value="SPORULATION PROTEIN RELATED"/>
    <property type="match status" value="1"/>
</dbReference>
<feature type="domain" description="FtsK" evidence="6">
    <location>
        <begin position="310"/>
        <end position="503"/>
    </location>
</feature>
<dbReference type="RefSeq" id="WP_158665584.1">
    <property type="nucleotide sequence ID" value="NZ_CP026923.1"/>
</dbReference>
<reference evidence="7 8" key="1">
    <citation type="submission" date="2018-02" db="EMBL/GenBank/DDBJ databases">
        <title>Complete genome of the streamlined marine actinobacterium Pontimonas salivibrio CL-TW6 adapted to coastal planktonic lifestype.</title>
        <authorList>
            <person name="Cho B.C."/>
            <person name="Hardies S.C."/>
            <person name="Jang G.I."/>
            <person name="Hwang C.Y."/>
        </authorList>
    </citation>
    <scope>NUCLEOTIDE SEQUENCE [LARGE SCALE GENOMIC DNA]</scope>
    <source>
        <strain evidence="7 8">CL-TW6</strain>
    </source>
</reference>
<dbReference type="Pfam" id="PF01580">
    <property type="entry name" value="FtsK_SpoIIIE"/>
    <property type="match status" value="1"/>
</dbReference>
<keyword evidence="2 3" id="KW-0067">ATP-binding</keyword>